<protein>
    <recommendedName>
        <fullName evidence="2">GIY-YIG domain-containing protein</fullName>
    </recommendedName>
</protein>
<keyword evidence="1" id="KW-1133">Transmembrane helix</keyword>
<keyword evidence="1" id="KW-0812">Transmembrane</keyword>
<dbReference type="AlphaFoldDB" id="A0A6C0DPM9"/>
<dbReference type="Gene3D" id="3.40.1440.10">
    <property type="entry name" value="GIY-YIG endonuclease"/>
    <property type="match status" value="1"/>
</dbReference>
<dbReference type="EMBL" id="MN739654">
    <property type="protein sequence ID" value="QHT18284.1"/>
    <property type="molecule type" value="Genomic_DNA"/>
</dbReference>
<evidence type="ECO:0000259" key="2">
    <source>
        <dbReference type="PROSITE" id="PS50164"/>
    </source>
</evidence>
<evidence type="ECO:0000256" key="1">
    <source>
        <dbReference type="SAM" id="Phobius"/>
    </source>
</evidence>
<dbReference type="InterPro" id="IPR035901">
    <property type="entry name" value="GIY-YIG_endonuc_sf"/>
</dbReference>
<reference evidence="3" key="1">
    <citation type="journal article" date="2020" name="Nature">
        <title>Giant virus diversity and host interactions through global metagenomics.</title>
        <authorList>
            <person name="Schulz F."/>
            <person name="Roux S."/>
            <person name="Paez-Espino D."/>
            <person name="Jungbluth S."/>
            <person name="Walsh D.A."/>
            <person name="Denef V.J."/>
            <person name="McMahon K.D."/>
            <person name="Konstantinidis K.T."/>
            <person name="Eloe-Fadrosh E.A."/>
            <person name="Kyrpides N.C."/>
            <person name="Woyke T."/>
        </authorList>
    </citation>
    <scope>NUCLEOTIDE SEQUENCE</scope>
    <source>
        <strain evidence="3">GVMAG-M-3300023174-46</strain>
    </source>
</reference>
<keyword evidence="1" id="KW-0472">Membrane</keyword>
<name>A0A6C0DPM9_9ZZZZ</name>
<proteinExistence type="predicted"/>
<dbReference type="SUPFAM" id="SSF82771">
    <property type="entry name" value="GIY-YIG endonuclease"/>
    <property type="match status" value="1"/>
</dbReference>
<organism evidence="3">
    <name type="scientific">viral metagenome</name>
    <dbReference type="NCBI Taxonomy" id="1070528"/>
    <lineage>
        <taxon>unclassified sequences</taxon>
        <taxon>metagenomes</taxon>
        <taxon>organismal metagenomes</taxon>
    </lineage>
</organism>
<feature type="transmembrane region" description="Helical" evidence="1">
    <location>
        <begin position="15"/>
        <end position="33"/>
    </location>
</feature>
<accession>A0A6C0DPM9</accession>
<feature type="domain" description="GIY-YIG" evidence="2">
    <location>
        <begin position="13"/>
        <end position="94"/>
    </location>
</feature>
<dbReference type="PROSITE" id="PS50164">
    <property type="entry name" value="GIY_YIG"/>
    <property type="match status" value="1"/>
</dbReference>
<dbReference type="Pfam" id="PF01541">
    <property type="entry name" value="GIY-YIG"/>
    <property type="match status" value="1"/>
</dbReference>
<sequence length="122" mass="14263">MHHSDDIECVPMQSWYVYCLATYNAPICTYIGATVDRDRRLRQHNGELKGGAKKTSMRKGDWYRVCSVSGFTDSHKALSFEWHWKQFSRKLQGTPLEKREKGLKICLEWASKLWPELVLEVV</sequence>
<evidence type="ECO:0000313" key="3">
    <source>
        <dbReference type="EMBL" id="QHT18284.1"/>
    </source>
</evidence>
<dbReference type="InterPro" id="IPR000305">
    <property type="entry name" value="GIY-YIG_endonuc"/>
</dbReference>
<dbReference type="InterPro" id="IPR050381">
    <property type="entry name" value="SLX1_endonuclease"/>
</dbReference>
<dbReference type="PANTHER" id="PTHR20208">
    <property type="entry name" value="STRUCTURE-SPECIFIC ENDONUCLEASE SUBUNIT SLX1"/>
    <property type="match status" value="1"/>
</dbReference>
<dbReference type="PANTHER" id="PTHR20208:SF13">
    <property type="entry name" value="STRUCTURE-SPECIFIC ENDONUCLEASE SUBUNIT SLX1"/>
    <property type="match status" value="1"/>
</dbReference>